<keyword evidence="5" id="KW-1185">Reference proteome</keyword>
<evidence type="ECO:0000313" key="4">
    <source>
        <dbReference type="EMBL" id="AQS48007.1"/>
    </source>
</evidence>
<protein>
    <recommendedName>
        <fullName evidence="3">Protein NrdI</fullName>
    </recommendedName>
</protein>
<dbReference type="PIRSF" id="PIRSF005087">
    <property type="entry name" value="NrdI"/>
    <property type="match status" value="1"/>
</dbReference>
<gene>
    <name evidence="3" type="primary">nrdI</name>
    <name evidence="4" type="ORF">BMG03_09455</name>
</gene>
<dbReference type="Pfam" id="PF07972">
    <property type="entry name" value="Flavodoxin_NdrI"/>
    <property type="match status" value="1"/>
</dbReference>
<sequence length="140" mass="15139">MGQARLIYYSSASGNTQRFVERLGLPALRLPLSAEAAMPYPPCPYVLICPSYADGKGRGAVAKPVIAFLNDPARRAGLRGVIASGNRNFGALFACAGDLLARKCNIPVLYRFELAGTDTDIDRVRAGLDNFWRLECSTAK</sequence>
<accession>A0ABM6IH47</accession>
<evidence type="ECO:0000256" key="1">
    <source>
        <dbReference type="ARBA" id="ARBA00003999"/>
    </source>
</evidence>
<dbReference type="NCBIfam" id="TIGR00333">
    <property type="entry name" value="nrdI"/>
    <property type="match status" value="1"/>
</dbReference>
<dbReference type="RefSeq" id="WP_075774683.1">
    <property type="nucleotide sequence ID" value="NZ_CP019437.1"/>
</dbReference>
<dbReference type="EMBL" id="CP019437">
    <property type="protein sequence ID" value="AQS48007.1"/>
    <property type="molecule type" value="Genomic_DNA"/>
</dbReference>
<evidence type="ECO:0000256" key="3">
    <source>
        <dbReference type="HAMAP-Rule" id="MF_00128"/>
    </source>
</evidence>
<organism evidence="4 5">
    <name type="scientific">Thioclava nitratireducens</name>
    <dbReference type="NCBI Taxonomy" id="1915078"/>
    <lineage>
        <taxon>Bacteria</taxon>
        <taxon>Pseudomonadati</taxon>
        <taxon>Pseudomonadota</taxon>
        <taxon>Alphaproteobacteria</taxon>
        <taxon>Rhodobacterales</taxon>
        <taxon>Paracoccaceae</taxon>
        <taxon>Thioclava</taxon>
    </lineage>
</organism>
<dbReference type="PANTHER" id="PTHR37297:SF1">
    <property type="entry name" value="PROTEIN NRDI"/>
    <property type="match status" value="1"/>
</dbReference>
<evidence type="ECO:0000256" key="2">
    <source>
        <dbReference type="ARBA" id="ARBA00009942"/>
    </source>
</evidence>
<dbReference type="SUPFAM" id="SSF52218">
    <property type="entry name" value="Flavoproteins"/>
    <property type="match status" value="1"/>
</dbReference>
<evidence type="ECO:0000313" key="5">
    <source>
        <dbReference type="Proteomes" id="UP000185622"/>
    </source>
</evidence>
<dbReference type="InterPro" id="IPR004465">
    <property type="entry name" value="RNR_NrdI"/>
</dbReference>
<dbReference type="InterPro" id="IPR029039">
    <property type="entry name" value="Flavoprotein-like_sf"/>
</dbReference>
<dbReference type="Proteomes" id="UP000185622">
    <property type="component" value="Chromosome"/>
</dbReference>
<name>A0ABM6IH47_9RHOB</name>
<proteinExistence type="inferred from homology"/>
<dbReference type="Gene3D" id="3.40.50.360">
    <property type="match status" value="1"/>
</dbReference>
<dbReference type="PANTHER" id="PTHR37297">
    <property type="entry name" value="PROTEIN NRDI"/>
    <property type="match status" value="1"/>
</dbReference>
<reference evidence="4 5" key="1">
    <citation type="submission" date="2017-01" db="EMBL/GenBank/DDBJ databases">
        <title>The complete genome sequence of a sulfur-oxidizing marine bacterium Thioclava sp. 25B10_4T.</title>
        <authorList>
            <person name="Liu Y."/>
            <person name="Lai Q."/>
            <person name="Shao Z."/>
        </authorList>
    </citation>
    <scope>NUCLEOTIDE SEQUENCE [LARGE SCALE GENOMIC DNA]</scope>
    <source>
        <strain evidence="4 5">25B10_4</strain>
    </source>
</reference>
<dbReference type="HAMAP" id="MF_00128">
    <property type="entry name" value="NrdI"/>
    <property type="match status" value="1"/>
</dbReference>
<dbReference type="InterPro" id="IPR020852">
    <property type="entry name" value="RNR_Ib_NrdI_bac"/>
</dbReference>
<comment type="similarity">
    <text evidence="2 3">Belongs to the NrdI family.</text>
</comment>
<comment type="function">
    <text evidence="1 3">Probably involved in ribonucleotide reductase function.</text>
</comment>